<evidence type="ECO:0000313" key="2">
    <source>
        <dbReference type="Proteomes" id="UP000249169"/>
    </source>
</evidence>
<organism evidence="1 2">
    <name type="scientific">Lujinxingia litoralis</name>
    <dbReference type="NCBI Taxonomy" id="2211119"/>
    <lineage>
        <taxon>Bacteria</taxon>
        <taxon>Deltaproteobacteria</taxon>
        <taxon>Bradymonadales</taxon>
        <taxon>Lujinxingiaceae</taxon>
        <taxon>Lujinxingia</taxon>
    </lineage>
</organism>
<keyword evidence="2" id="KW-1185">Reference proteome</keyword>
<evidence type="ECO:0000313" key="1">
    <source>
        <dbReference type="EMBL" id="RAL24855.1"/>
    </source>
</evidence>
<gene>
    <name evidence="1" type="ORF">DL240_01195</name>
</gene>
<dbReference type="RefSeq" id="WP_111728027.1">
    <property type="nucleotide sequence ID" value="NZ_QHKO01000001.1"/>
</dbReference>
<dbReference type="OrthoDB" id="5509133at2"/>
<accession>A0A328C8S9</accession>
<proteinExistence type="predicted"/>
<dbReference type="EMBL" id="QHKO01000001">
    <property type="protein sequence ID" value="RAL24855.1"/>
    <property type="molecule type" value="Genomic_DNA"/>
</dbReference>
<reference evidence="1 2" key="1">
    <citation type="submission" date="2018-05" db="EMBL/GenBank/DDBJ databases">
        <title>Lujinxingia marina gen. nov. sp. nov., a new facultative anaerobic member of the class Deltaproteobacteria, and proposal of Lujinxingaceae fam. nov.</title>
        <authorList>
            <person name="Li C.-M."/>
        </authorList>
    </citation>
    <scope>NUCLEOTIDE SEQUENCE [LARGE SCALE GENOMIC DNA]</scope>
    <source>
        <strain evidence="1 2">B210</strain>
    </source>
</reference>
<dbReference type="Proteomes" id="UP000249169">
    <property type="component" value="Unassembled WGS sequence"/>
</dbReference>
<dbReference type="AlphaFoldDB" id="A0A328C8S9"/>
<protein>
    <submittedName>
        <fullName evidence="1">Uncharacterized protein</fullName>
    </submittedName>
</protein>
<name>A0A328C8S9_9DELT</name>
<sequence length="200" mass="21881">MSSVPSTYQLIWALSRHVLDDAERVRVVWALALRAAALPAQAYDLNQRGQWRAFEADRLIVDTLTQRTQMVVVRLEGGLLALATGKHGERPRLLARLDGIDDEEAARERIARISAELAGYDPEVFIRSDRLGDAGPQTWLVAGPGRVPSVLQEVGKSPLVSAEVSTSGHWQVSVGPGWHPSKASGWQQACEEISARALND</sequence>
<comment type="caution">
    <text evidence="1">The sequence shown here is derived from an EMBL/GenBank/DDBJ whole genome shotgun (WGS) entry which is preliminary data.</text>
</comment>